<keyword evidence="9" id="KW-1185">Reference proteome</keyword>
<evidence type="ECO:0000256" key="5">
    <source>
        <dbReference type="SAM" id="MobiDB-lite"/>
    </source>
</evidence>
<comment type="caution">
    <text evidence="8">The sequence shown here is derived from an EMBL/GenBank/DDBJ whole genome shotgun (WGS) entry which is preliminary data.</text>
</comment>
<keyword evidence="2 6" id="KW-0812">Transmembrane</keyword>
<dbReference type="Proteomes" id="UP001642482">
    <property type="component" value="Unassembled WGS sequence"/>
</dbReference>
<name>A0ABP0CH58_9PEZI</name>
<evidence type="ECO:0000256" key="6">
    <source>
        <dbReference type="SAM" id="Phobius"/>
    </source>
</evidence>
<protein>
    <submittedName>
        <fullName evidence="8">Uncharacterized protein</fullName>
    </submittedName>
</protein>
<feature type="transmembrane region" description="Helical" evidence="6">
    <location>
        <begin position="143"/>
        <end position="162"/>
    </location>
</feature>
<evidence type="ECO:0000256" key="7">
    <source>
        <dbReference type="SAM" id="SignalP"/>
    </source>
</evidence>
<evidence type="ECO:0000313" key="9">
    <source>
        <dbReference type="Proteomes" id="UP001642482"/>
    </source>
</evidence>
<feature type="compositionally biased region" description="Basic and acidic residues" evidence="5">
    <location>
        <begin position="624"/>
        <end position="656"/>
    </location>
</feature>
<feature type="chain" id="PRO_5045510245" evidence="7">
    <location>
        <begin position="24"/>
        <end position="656"/>
    </location>
</feature>
<dbReference type="InterPro" id="IPR007568">
    <property type="entry name" value="RTA1"/>
</dbReference>
<gene>
    <name evidence="8" type="ORF">SEUCBS140593_007907</name>
</gene>
<organism evidence="8 9">
    <name type="scientific">Sporothrix eucalyptigena</name>
    <dbReference type="NCBI Taxonomy" id="1812306"/>
    <lineage>
        <taxon>Eukaryota</taxon>
        <taxon>Fungi</taxon>
        <taxon>Dikarya</taxon>
        <taxon>Ascomycota</taxon>
        <taxon>Pezizomycotina</taxon>
        <taxon>Sordariomycetes</taxon>
        <taxon>Sordariomycetidae</taxon>
        <taxon>Ophiostomatales</taxon>
        <taxon>Ophiostomataceae</taxon>
        <taxon>Sporothrix</taxon>
    </lineage>
</organism>
<proteinExistence type="predicted"/>
<feature type="transmembrane region" description="Helical" evidence="6">
    <location>
        <begin position="113"/>
        <end position="131"/>
    </location>
</feature>
<feature type="signal peptide" evidence="7">
    <location>
        <begin position="1"/>
        <end position="23"/>
    </location>
</feature>
<feature type="region of interest" description="Disordered" evidence="5">
    <location>
        <begin position="564"/>
        <end position="656"/>
    </location>
</feature>
<accession>A0ABP0CH58</accession>
<dbReference type="PANTHER" id="PTHR31465">
    <property type="entry name" value="PROTEIN RTA1-RELATED"/>
    <property type="match status" value="1"/>
</dbReference>
<reference evidence="8 9" key="1">
    <citation type="submission" date="2024-01" db="EMBL/GenBank/DDBJ databases">
        <authorList>
            <person name="Allen C."/>
            <person name="Tagirdzhanova G."/>
        </authorList>
    </citation>
    <scope>NUCLEOTIDE SEQUENCE [LARGE SCALE GENOMIC DNA]</scope>
</reference>
<sequence length="656" mass="70121">MAPADVLTALAAVAFAGVPPTTTKRPTTTTATTLTQTTSTRTTDVLVRTFVSTVTTTADRTTLGASSLVATPTTSTSSSTPTWQSAPCYPGPCSPYMAVSFGPFADDDNSRFVATWGAAAFAGAFGLLALAHLVQGACYRWKPAAAAVVGGLATLAGYTLQATVAQQSMDIQPYLLAASFVLLQIAPLCITLYAYLVLTKLAHTRFLPAHDSLPPSGKPVWPSNGRWLSHWSVVAILACASAAQAVAVAFLVYCGLTTLSVDHALLVAADLVWTAGLAGQEVVVLVLLAAVTQAFATLPPARPGGQQERAASGAVPTLSLPPRRRVQLIWLLGTTYGVLAMVTMRLVYRIVVAVRASEGHPLPSEERVQVYALVLEAAPTCLALALLSVCHAGWALPVNEPSHLRPESEPGNGGPSRRTTDRDEEAVVVAGDECEEVSVPQPRGVHFNPPAALTPAQILVQQRAIIQRQRQQQRQQWQRQWQMHRQRAPESDIQSPVVEALARSSLSASLSVSLPRESFAMDRPDVINAEGNAESVDNSTHQRTRLGRLSMDNFILFRFLNAPSRSASSGRPSRGMTTSTRSRQSGWSGRSGRSRRTPHSHSTPSQGGDSAADDPFAGFDYTFEGERHDNNHGDNDADSRRTCDSPDEKRGAPAWP</sequence>
<feature type="region of interest" description="Disordered" evidence="5">
    <location>
        <begin position="399"/>
        <end position="424"/>
    </location>
</feature>
<keyword evidence="7" id="KW-0732">Signal</keyword>
<dbReference type="EMBL" id="CAWUHD010000101">
    <property type="protein sequence ID" value="CAK7231385.1"/>
    <property type="molecule type" value="Genomic_DNA"/>
</dbReference>
<feature type="transmembrane region" description="Helical" evidence="6">
    <location>
        <begin position="174"/>
        <end position="198"/>
    </location>
</feature>
<dbReference type="Pfam" id="PF04479">
    <property type="entry name" value="RTA1"/>
    <property type="match status" value="1"/>
</dbReference>
<evidence type="ECO:0000256" key="2">
    <source>
        <dbReference type="ARBA" id="ARBA00022692"/>
    </source>
</evidence>
<feature type="compositionally biased region" description="Low complexity" evidence="5">
    <location>
        <begin position="564"/>
        <end position="591"/>
    </location>
</feature>
<keyword evidence="3 6" id="KW-1133">Transmembrane helix</keyword>
<feature type="transmembrane region" description="Helical" evidence="6">
    <location>
        <begin position="231"/>
        <end position="253"/>
    </location>
</feature>
<keyword evidence="4 6" id="KW-0472">Membrane</keyword>
<feature type="transmembrane region" description="Helical" evidence="6">
    <location>
        <begin position="273"/>
        <end position="296"/>
    </location>
</feature>
<dbReference type="PANTHER" id="PTHR31465:SF15">
    <property type="entry name" value="LIPID TRANSPORTER ATNI-RELATED"/>
    <property type="match status" value="1"/>
</dbReference>
<evidence type="ECO:0000256" key="3">
    <source>
        <dbReference type="ARBA" id="ARBA00022989"/>
    </source>
</evidence>
<evidence type="ECO:0000313" key="8">
    <source>
        <dbReference type="EMBL" id="CAK7231385.1"/>
    </source>
</evidence>
<evidence type="ECO:0000256" key="1">
    <source>
        <dbReference type="ARBA" id="ARBA00004141"/>
    </source>
</evidence>
<comment type="subcellular location">
    <subcellularLocation>
        <location evidence="1">Membrane</location>
        <topology evidence="1">Multi-pass membrane protein</topology>
    </subcellularLocation>
</comment>
<evidence type="ECO:0000256" key="4">
    <source>
        <dbReference type="ARBA" id="ARBA00023136"/>
    </source>
</evidence>
<feature type="transmembrane region" description="Helical" evidence="6">
    <location>
        <begin position="328"/>
        <end position="348"/>
    </location>
</feature>